<dbReference type="SUPFAM" id="SSF53756">
    <property type="entry name" value="UDP-Glycosyltransferase/glycogen phosphorylase"/>
    <property type="match status" value="1"/>
</dbReference>
<evidence type="ECO:0000313" key="5">
    <source>
        <dbReference type="Proteomes" id="UP000593892"/>
    </source>
</evidence>
<accession>A0A7S7NT35</accession>
<name>A0A7S7NT35_PALFE</name>
<gene>
    <name evidence="4" type="ORF">IRI77_04410</name>
</gene>
<evidence type="ECO:0000259" key="3">
    <source>
        <dbReference type="Pfam" id="PF13439"/>
    </source>
</evidence>
<keyword evidence="2 4" id="KW-0808">Transferase</keyword>
<keyword evidence="1" id="KW-0328">Glycosyltransferase</keyword>
<reference evidence="4 5" key="1">
    <citation type="submission" date="2020-10" db="EMBL/GenBank/DDBJ databases">
        <title>Complete genome sequence of Paludibaculum fermentans P105T, a facultatively anaerobic acidobacterium capable of dissimilatory Fe(III) reduction.</title>
        <authorList>
            <person name="Dedysh S.N."/>
            <person name="Beletsky A.V."/>
            <person name="Kulichevskaya I.S."/>
            <person name="Mardanov A.V."/>
            <person name="Ravin N.V."/>
        </authorList>
    </citation>
    <scope>NUCLEOTIDE SEQUENCE [LARGE SCALE GENOMIC DNA]</scope>
    <source>
        <strain evidence="4 5">P105</strain>
    </source>
</reference>
<dbReference type="Pfam" id="PF13439">
    <property type="entry name" value="Glyco_transf_4"/>
    <property type="match status" value="1"/>
</dbReference>
<dbReference type="GO" id="GO:0016757">
    <property type="term" value="F:glycosyltransferase activity"/>
    <property type="evidence" value="ECO:0007669"/>
    <property type="project" value="UniProtKB-KW"/>
</dbReference>
<sequence>MRILLTSNASYDPPRGGSTRSNLAWLRHLASKGHECVVVSPTVDGAADRTTVVDGITVHGVKDLSFRVSVLATHIQAFQPDWVLVSSEDVSHVLLREAGTVAPGRIVYLAHTPQFYPFGPESWNRDTAGTGMARNAASVVAIGHHMAGYIKEHLGRDAVVIHPPLYGKPPYRQFGRFGSGFVLMINPCAVKGVSIFLDLATRYPDIEFAALNGWGTTAADRAALERLPNTRLLKNVPDIEEVLEQARLLLMPSVWYEGFGLIAMEAMLRGLPVIASNSGGLMEAKAGTGYVVPVRPVERYERTFDDTLMPKAIVPPQDLEPWAAALHTLLTNQSAYWREARQSRDAALRFVSTLDVADFERHLRSLPPAQQPIGEHKRVPSTEEKLKALDPAKRALLLARLKQKKEQS</sequence>
<dbReference type="PANTHER" id="PTHR12526">
    <property type="entry name" value="GLYCOSYLTRANSFERASE"/>
    <property type="match status" value="1"/>
</dbReference>
<dbReference type="CDD" id="cd03801">
    <property type="entry name" value="GT4_PimA-like"/>
    <property type="match status" value="1"/>
</dbReference>
<dbReference type="RefSeq" id="WP_194450871.1">
    <property type="nucleotide sequence ID" value="NZ_CP063849.1"/>
</dbReference>
<evidence type="ECO:0000256" key="1">
    <source>
        <dbReference type="ARBA" id="ARBA00022676"/>
    </source>
</evidence>
<dbReference type="KEGG" id="pfer:IRI77_04410"/>
<evidence type="ECO:0000313" key="4">
    <source>
        <dbReference type="EMBL" id="QOY89209.1"/>
    </source>
</evidence>
<dbReference type="Pfam" id="PF13692">
    <property type="entry name" value="Glyco_trans_1_4"/>
    <property type="match status" value="1"/>
</dbReference>
<keyword evidence="5" id="KW-1185">Reference proteome</keyword>
<feature type="domain" description="Glycosyltransferase subfamily 4-like N-terminal" evidence="3">
    <location>
        <begin position="16"/>
        <end position="163"/>
    </location>
</feature>
<dbReference type="PANTHER" id="PTHR12526:SF510">
    <property type="entry name" value="D-INOSITOL 3-PHOSPHATE GLYCOSYLTRANSFERASE"/>
    <property type="match status" value="1"/>
</dbReference>
<dbReference type="AlphaFoldDB" id="A0A7S7NT35"/>
<dbReference type="InterPro" id="IPR028098">
    <property type="entry name" value="Glyco_trans_4-like_N"/>
</dbReference>
<protein>
    <submittedName>
        <fullName evidence="4">Glycosyltransferase family 4 protein</fullName>
    </submittedName>
</protein>
<proteinExistence type="predicted"/>
<evidence type="ECO:0000256" key="2">
    <source>
        <dbReference type="ARBA" id="ARBA00022679"/>
    </source>
</evidence>
<dbReference type="Proteomes" id="UP000593892">
    <property type="component" value="Chromosome"/>
</dbReference>
<dbReference type="EMBL" id="CP063849">
    <property type="protein sequence ID" value="QOY89209.1"/>
    <property type="molecule type" value="Genomic_DNA"/>
</dbReference>
<dbReference type="Gene3D" id="3.40.50.2000">
    <property type="entry name" value="Glycogen Phosphorylase B"/>
    <property type="match status" value="2"/>
</dbReference>
<organism evidence="4 5">
    <name type="scientific">Paludibaculum fermentans</name>
    <dbReference type="NCBI Taxonomy" id="1473598"/>
    <lineage>
        <taxon>Bacteria</taxon>
        <taxon>Pseudomonadati</taxon>
        <taxon>Acidobacteriota</taxon>
        <taxon>Terriglobia</taxon>
        <taxon>Bryobacterales</taxon>
        <taxon>Bryobacteraceae</taxon>
        <taxon>Paludibaculum</taxon>
    </lineage>
</organism>